<dbReference type="InterPro" id="IPR058240">
    <property type="entry name" value="rSAM_sf"/>
</dbReference>
<gene>
    <name evidence="6" type="primary">hydE</name>
    <name evidence="6" type="ORF">O0R46_07475</name>
</gene>
<dbReference type="InterPro" id="IPR024021">
    <property type="entry name" value="FeFe-hyd_HydE_rSAM"/>
</dbReference>
<protein>
    <submittedName>
        <fullName evidence="6">[FeFe] hydrogenase H-cluster radical SAM maturase HydE</fullName>
    </submittedName>
</protein>
<evidence type="ECO:0000256" key="4">
    <source>
        <dbReference type="ARBA" id="ARBA00023014"/>
    </source>
</evidence>
<dbReference type="InterPro" id="IPR013785">
    <property type="entry name" value="Aldolase_TIM"/>
</dbReference>
<dbReference type="InterPro" id="IPR006638">
    <property type="entry name" value="Elp3/MiaA/NifB-like_rSAM"/>
</dbReference>
<dbReference type="NCBIfam" id="TIGR03956">
    <property type="entry name" value="rSAM_HydE"/>
    <property type="match status" value="1"/>
</dbReference>
<dbReference type="CDD" id="cd01335">
    <property type="entry name" value="Radical_SAM"/>
    <property type="match status" value="1"/>
</dbReference>
<evidence type="ECO:0000256" key="3">
    <source>
        <dbReference type="ARBA" id="ARBA00023004"/>
    </source>
</evidence>
<name>A0ABY7JTP8_9FIRM</name>
<dbReference type="InterPro" id="IPR034422">
    <property type="entry name" value="HydE/PylB-like"/>
</dbReference>
<dbReference type="SMART" id="SM00729">
    <property type="entry name" value="Elp3"/>
    <property type="match status" value="1"/>
</dbReference>
<evidence type="ECO:0000313" key="6">
    <source>
        <dbReference type="EMBL" id="WAW15869.1"/>
    </source>
</evidence>
<keyword evidence="3" id="KW-0408">Iron</keyword>
<dbReference type="SFLD" id="SFLDS00029">
    <property type="entry name" value="Radical_SAM"/>
    <property type="match status" value="1"/>
</dbReference>
<keyword evidence="1" id="KW-0949">S-adenosyl-L-methionine</keyword>
<dbReference type="InterPro" id="IPR007197">
    <property type="entry name" value="rSAM"/>
</dbReference>
<dbReference type="SUPFAM" id="SSF102114">
    <property type="entry name" value="Radical SAM enzymes"/>
    <property type="match status" value="1"/>
</dbReference>
<dbReference type="PANTHER" id="PTHR43726:SF1">
    <property type="entry name" value="BIOTIN SYNTHASE"/>
    <property type="match status" value="1"/>
</dbReference>
<dbReference type="PIRSF" id="PIRSF004762">
    <property type="entry name" value="CHP00423"/>
    <property type="match status" value="1"/>
</dbReference>
<organism evidence="6 7">
    <name type="scientific">Peptostreptococcus equinus</name>
    <dbReference type="NCBI Taxonomy" id="3003601"/>
    <lineage>
        <taxon>Bacteria</taxon>
        <taxon>Bacillati</taxon>
        <taxon>Bacillota</taxon>
        <taxon>Clostridia</taxon>
        <taxon>Peptostreptococcales</taxon>
        <taxon>Peptostreptococcaceae</taxon>
        <taxon>Peptostreptococcus</taxon>
    </lineage>
</organism>
<evidence type="ECO:0000313" key="7">
    <source>
        <dbReference type="Proteomes" id="UP001164187"/>
    </source>
</evidence>
<dbReference type="Gene3D" id="3.20.20.70">
    <property type="entry name" value="Aldolase class I"/>
    <property type="match status" value="1"/>
</dbReference>
<evidence type="ECO:0000259" key="5">
    <source>
        <dbReference type="PROSITE" id="PS51918"/>
    </source>
</evidence>
<dbReference type="EMBL" id="CP114052">
    <property type="protein sequence ID" value="WAW15869.1"/>
    <property type="molecule type" value="Genomic_DNA"/>
</dbReference>
<proteinExistence type="predicted"/>
<feature type="domain" description="Radical SAM core" evidence="5">
    <location>
        <begin position="44"/>
        <end position="269"/>
    </location>
</feature>
<dbReference type="SFLD" id="SFLDG01060">
    <property type="entry name" value="BATS_domain_containing"/>
    <property type="match status" value="1"/>
</dbReference>
<dbReference type="Pfam" id="PF04055">
    <property type="entry name" value="Radical_SAM"/>
    <property type="match status" value="1"/>
</dbReference>
<reference evidence="6" key="1">
    <citation type="submission" date="2022-12" db="EMBL/GenBank/DDBJ databases">
        <title>Peptostreptococcus.</title>
        <authorList>
            <person name="Lee S.H."/>
        </authorList>
    </citation>
    <scope>NUCLEOTIDE SEQUENCE</scope>
    <source>
        <strain evidence="6">CBA3647</strain>
    </source>
</reference>
<evidence type="ECO:0000256" key="2">
    <source>
        <dbReference type="ARBA" id="ARBA00022723"/>
    </source>
</evidence>
<keyword evidence="4" id="KW-0411">Iron-sulfur</keyword>
<dbReference type="Proteomes" id="UP001164187">
    <property type="component" value="Chromosome"/>
</dbReference>
<dbReference type="PANTHER" id="PTHR43726">
    <property type="entry name" value="3-METHYLORNITHINE SYNTHASE"/>
    <property type="match status" value="1"/>
</dbReference>
<dbReference type="SFLD" id="SFLDF00348">
    <property type="entry name" value="FeFe_hydrogenase_maturase_(Hyd"/>
    <property type="match status" value="1"/>
</dbReference>
<sequence>MYDLINKLYIEHDLPDEDLLFILDNINEKEKEYLFSKSYETRNRYYGKNVYLRGLIEFTNYCKRECNYCGINAFNKKANRYRLDKEEIIETCKMGKELGFSTFVLQGGEDVYFTDEIMTDIIKTIKEKIPGCAVTISIGEKSFESYKKLKKSGADRYLLRHETANPDKYRELHPLSESRTRVECLNNLKKIGFQTGAGFMVGLPNYTNSDYVKDLRFIKNLQPEMVGMGPFIPHKDTNMRDCKPGDIDTTVLLLSLIRLLLPKVLLPATTALASIDENGRKKGLDVGANVIMPNLTPVNKRGSYSLYNNKKSSGSESAEALNSIKKELESYGYICNMSRGDSKMCEEFN</sequence>
<dbReference type="SFLD" id="SFLDG01280">
    <property type="entry name" value="HydE/PylB-like"/>
    <property type="match status" value="1"/>
</dbReference>
<evidence type="ECO:0000256" key="1">
    <source>
        <dbReference type="ARBA" id="ARBA00022691"/>
    </source>
</evidence>
<accession>A0ABY7JTP8</accession>
<dbReference type="PROSITE" id="PS51918">
    <property type="entry name" value="RADICAL_SAM"/>
    <property type="match status" value="1"/>
</dbReference>
<keyword evidence="2" id="KW-0479">Metal-binding</keyword>
<keyword evidence="7" id="KW-1185">Reference proteome</keyword>